<dbReference type="Proteomes" id="UP001291623">
    <property type="component" value="Unassembled WGS sequence"/>
</dbReference>
<comment type="caution">
    <text evidence="1">The sequence shown here is derived from an EMBL/GenBank/DDBJ whole genome shotgun (WGS) entry which is preliminary data.</text>
</comment>
<proteinExistence type="predicted"/>
<organism evidence="1 2">
    <name type="scientific">Anisodus tanguticus</name>
    <dbReference type="NCBI Taxonomy" id="243964"/>
    <lineage>
        <taxon>Eukaryota</taxon>
        <taxon>Viridiplantae</taxon>
        <taxon>Streptophyta</taxon>
        <taxon>Embryophyta</taxon>
        <taxon>Tracheophyta</taxon>
        <taxon>Spermatophyta</taxon>
        <taxon>Magnoliopsida</taxon>
        <taxon>eudicotyledons</taxon>
        <taxon>Gunneridae</taxon>
        <taxon>Pentapetalae</taxon>
        <taxon>asterids</taxon>
        <taxon>lamiids</taxon>
        <taxon>Solanales</taxon>
        <taxon>Solanaceae</taxon>
        <taxon>Solanoideae</taxon>
        <taxon>Hyoscyameae</taxon>
        <taxon>Anisodus</taxon>
    </lineage>
</organism>
<evidence type="ECO:0000313" key="1">
    <source>
        <dbReference type="EMBL" id="KAK4350787.1"/>
    </source>
</evidence>
<dbReference type="EMBL" id="JAVYJV010000016">
    <property type="protein sequence ID" value="KAK4350787.1"/>
    <property type="molecule type" value="Genomic_DNA"/>
</dbReference>
<sequence length="105" mass="11513">MACQVARQCLREENPVQDHSSRPLVEGDDGGAIFSSRSASAAAVLTNLALTRLSRDNISYHSPPPELLGFSLLQPSELNRRAADNSQESLKHEILRERLLSDLSS</sequence>
<protein>
    <submittedName>
        <fullName evidence="1">Uncharacterized protein</fullName>
    </submittedName>
</protein>
<dbReference type="AlphaFoldDB" id="A0AAE1RH29"/>
<accession>A0AAE1RH29</accession>
<evidence type="ECO:0000313" key="2">
    <source>
        <dbReference type="Proteomes" id="UP001291623"/>
    </source>
</evidence>
<reference evidence="1" key="1">
    <citation type="submission" date="2023-12" db="EMBL/GenBank/DDBJ databases">
        <title>Genome assembly of Anisodus tanguticus.</title>
        <authorList>
            <person name="Wang Y.-J."/>
        </authorList>
    </citation>
    <scope>NUCLEOTIDE SEQUENCE</scope>
    <source>
        <strain evidence="1">KB-2021</strain>
        <tissue evidence="1">Leaf</tissue>
    </source>
</reference>
<keyword evidence="2" id="KW-1185">Reference proteome</keyword>
<name>A0AAE1RH29_9SOLA</name>
<gene>
    <name evidence="1" type="ORF">RND71_030100</name>
</gene>